<gene>
    <name evidence="1" type="ORF">LCGC14_0656340</name>
</gene>
<sequence length="84" mass="9997">METTLIGIHVLLVTFHHYDPKKHQYDKKKYTELLKPAFENILPFEFPDLEELSKSAFNRKSTQLDLISFQNPLLKFKVKLIYKS</sequence>
<organism evidence="1">
    <name type="scientific">marine sediment metagenome</name>
    <dbReference type="NCBI Taxonomy" id="412755"/>
    <lineage>
        <taxon>unclassified sequences</taxon>
        <taxon>metagenomes</taxon>
        <taxon>ecological metagenomes</taxon>
    </lineage>
</organism>
<dbReference type="AlphaFoldDB" id="A0A0F9RER7"/>
<dbReference type="EMBL" id="LAZR01001239">
    <property type="protein sequence ID" value="KKN48102.1"/>
    <property type="molecule type" value="Genomic_DNA"/>
</dbReference>
<proteinExistence type="predicted"/>
<comment type="caution">
    <text evidence="1">The sequence shown here is derived from an EMBL/GenBank/DDBJ whole genome shotgun (WGS) entry which is preliminary data.</text>
</comment>
<name>A0A0F9RER7_9ZZZZ</name>
<reference evidence="1" key="1">
    <citation type="journal article" date="2015" name="Nature">
        <title>Complex archaea that bridge the gap between prokaryotes and eukaryotes.</title>
        <authorList>
            <person name="Spang A."/>
            <person name="Saw J.H."/>
            <person name="Jorgensen S.L."/>
            <person name="Zaremba-Niedzwiedzka K."/>
            <person name="Martijn J."/>
            <person name="Lind A.E."/>
            <person name="van Eijk R."/>
            <person name="Schleper C."/>
            <person name="Guy L."/>
            <person name="Ettema T.J."/>
        </authorList>
    </citation>
    <scope>NUCLEOTIDE SEQUENCE</scope>
</reference>
<protein>
    <submittedName>
        <fullName evidence="1">Uncharacterized protein</fullName>
    </submittedName>
</protein>
<evidence type="ECO:0000313" key="1">
    <source>
        <dbReference type="EMBL" id="KKN48102.1"/>
    </source>
</evidence>
<accession>A0A0F9RER7</accession>